<evidence type="ECO:0000256" key="5">
    <source>
        <dbReference type="ARBA" id="ARBA00022490"/>
    </source>
</evidence>
<dbReference type="GO" id="GO:0051287">
    <property type="term" value="F:NAD binding"/>
    <property type="evidence" value="ECO:0007669"/>
    <property type="project" value="InterPro"/>
</dbReference>
<evidence type="ECO:0000256" key="1">
    <source>
        <dbReference type="ARBA" id="ARBA00004869"/>
    </source>
</evidence>
<evidence type="ECO:0000256" key="7">
    <source>
        <dbReference type="ARBA" id="ARBA00023027"/>
    </source>
</evidence>
<keyword evidence="6" id="KW-0560">Oxidoreductase</keyword>
<evidence type="ECO:0000256" key="8">
    <source>
        <dbReference type="ARBA" id="ARBA00023152"/>
    </source>
</evidence>
<comment type="catalytic activity">
    <reaction evidence="9">
        <text>D-glyceraldehyde 3-phosphate + phosphate + NAD(+) = (2R)-3-phospho-glyceroyl phosphate + NADH + H(+)</text>
        <dbReference type="Rhea" id="RHEA:10300"/>
        <dbReference type="ChEBI" id="CHEBI:15378"/>
        <dbReference type="ChEBI" id="CHEBI:43474"/>
        <dbReference type="ChEBI" id="CHEBI:57540"/>
        <dbReference type="ChEBI" id="CHEBI:57604"/>
        <dbReference type="ChEBI" id="CHEBI:57945"/>
        <dbReference type="ChEBI" id="CHEBI:59776"/>
        <dbReference type="EC" id="1.2.1.12"/>
    </reaction>
</comment>
<evidence type="ECO:0000256" key="3">
    <source>
        <dbReference type="ARBA" id="ARBA00013119"/>
    </source>
</evidence>
<evidence type="ECO:0000256" key="4">
    <source>
        <dbReference type="ARBA" id="ARBA00021022"/>
    </source>
</evidence>
<reference evidence="11" key="1">
    <citation type="journal article" date="2021" name="Evol. Appl.">
        <title>The genome of the Pyrenean desman and the effects of bottlenecks and inbreeding on the genomic landscape of an endangered species.</title>
        <authorList>
            <person name="Escoda L."/>
            <person name="Castresana J."/>
        </authorList>
    </citation>
    <scope>NUCLEOTIDE SEQUENCE</scope>
    <source>
        <strain evidence="11">IBE-C5619</strain>
    </source>
</reference>
<name>A0A8J6BFF6_GALPY</name>
<proteinExistence type="inferred from homology"/>
<gene>
    <name evidence="11" type="ORF">J0S82_020371</name>
</gene>
<dbReference type="GO" id="GO:0006096">
    <property type="term" value="P:glycolytic process"/>
    <property type="evidence" value="ECO:0007669"/>
    <property type="project" value="UniProtKB-KW"/>
</dbReference>
<keyword evidence="8" id="KW-0324">Glycolysis</keyword>
<evidence type="ECO:0000313" key="11">
    <source>
        <dbReference type="EMBL" id="KAG8522514.1"/>
    </source>
</evidence>
<keyword evidence="7" id="KW-0520">NAD</keyword>
<dbReference type="GO" id="GO:0005829">
    <property type="term" value="C:cytosol"/>
    <property type="evidence" value="ECO:0007669"/>
    <property type="project" value="TreeGrafter"/>
</dbReference>
<protein>
    <recommendedName>
        <fullName evidence="4">Glyceraldehyde-3-phosphate dehydrogenase</fullName>
        <ecNumber evidence="3">1.2.1.12</ecNumber>
    </recommendedName>
</protein>
<evidence type="ECO:0000313" key="12">
    <source>
        <dbReference type="Proteomes" id="UP000700334"/>
    </source>
</evidence>
<dbReference type="InterPro" id="IPR020831">
    <property type="entry name" value="GlycerAld/Erythrose_P_DH"/>
</dbReference>
<evidence type="ECO:0000256" key="6">
    <source>
        <dbReference type="ARBA" id="ARBA00023002"/>
    </source>
</evidence>
<dbReference type="InterPro" id="IPR036291">
    <property type="entry name" value="NAD(P)-bd_dom_sf"/>
</dbReference>
<dbReference type="EMBL" id="JAGFMF010011433">
    <property type="protein sequence ID" value="KAG8522514.1"/>
    <property type="molecule type" value="Genomic_DNA"/>
</dbReference>
<dbReference type="Gene3D" id="3.40.50.720">
    <property type="entry name" value="NAD(P)-binding Rossmann-like Domain"/>
    <property type="match status" value="1"/>
</dbReference>
<comment type="caution">
    <text evidence="11">The sequence shown here is derived from an EMBL/GenBank/DDBJ whole genome shotgun (WGS) entry which is preliminary data.</text>
</comment>
<dbReference type="SUPFAM" id="SSF51735">
    <property type="entry name" value="NAD(P)-binding Rossmann-fold domains"/>
    <property type="match status" value="1"/>
</dbReference>
<evidence type="ECO:0000259" key="10">
    <source>
        <dbReference type="SMART" id="SM00846"/>
    </source>
</evidence>
<evidence type="ECO:0000256" key="9">
    <source>
        <dbReference type="ARBA" id="ARBA00047698"/>
    </source>
</evidence>
<keyword evidence="5" id="KW-0963">Cytoplasm</keyword>
<comment type="pathway">
    <text evidence="1">Carbohydrate degradation; glycolysis; pyruvate from D-glyceraldehyde 3-phosphate: step 1/5.</text>
</comment>
<dbReference type="PANTHER" id="PTHR10836">
    <property type="entry name" value="GLYCERALDEHYDE 3-PHOSPHATE DEHYDROGENASE"/>
    <property type="match status" value="1"/>
</dbReference>
<accession>A0A8J6BFF6</accession>
<dbReference type="Proteomes" id="UP000700334">
    <property type="component" value="Unassembled WGS sequence"/>
</dbReference>
<dbReference type="PANTHER" id="PTHR10836:SF111">
    <property type="entry name" value="GLYCERALDEHYDE-3-PHOSPHATE DEHYDROGENASE"/>
    <property type="match status" value="1"/>
</dbReference>
<dbReference type="EC" id="1.2.1.12" evidence="3"/>
<sequence>MIWPDCQITRAAFNSSKVDVITIKEPFTDLNYMVYMVQYYSTHGKFKGKGKAENGKLVSMESPSPSSKNESWSTLNGVMLVLIMWTHWYLHYLRQEWGHLKDGTEGVTFAPSAEAPMFVMGMNQEKYAPTTCWLP</sequence>
<dbReference type="SMART" id="SM00846">
    <property type="entry name" value="Gp_dh_N"/>
    <property type="match status" value="1"/>
</dbReference>
<dbReference type="InterPro" id="IPR020828">
    <property type="entry name" value="GlycerAld_3-P_DH_NAD(P)-bd"/>
</dbReference>
<comment type="similarity">
    <text evidence="2">Belongs to the glyceraldehyde-3-phosphate dehydrogenase family.</text>
</comment>
<organism evidence="11 12">
    <name type="scientific">Galemys pyrenaicus</name>
    <name type="common">Iberian desman</name>
    <name type="synonym">Pyrenean desman</name>
    <dbReference type="NCBI Taxonomy" id="202257"/>
    <lineage>
        <taxon>Eukaryota</taxon>
        <taxon>Metazoa</taxon>
        <taxon>Chordata</taxon>
        <taxon>Craniata</taxon>
        <taxon>Vertebrata</taxon>
        <taxon>Euteleostomi</taxon>
        <taxon>Mammalia</taxon>
        <taxon>Eutheria</taxon>
        <taxon>Laurasiatheria</taxon>
        <taxon>Eulipotyphla</taxon>
        <taxon>Talpidae</taxon>
        <taxon>Galemys</taxon>
    </lineage>
</organism>
<evidence type="ECO:0000256" key="2">
    <source>
        <dbReference type="ARBA" id="ARBA00007406"/>
    </source>
</evidence>
<dbReference type="GO" id="GO:0004365">
    <property type="term" value="F:glyceraldehyde-3-phosphate dehydrogenase (NAD+) (phosphorylating) activity"/>
    <property type="evidence" value="ECO:0007669"/>
    <property type="project" value="UniProtKB-EC"/>
</dbReference>
<dbReference type="Pfam" id="PF00044">
    <property type="entry name" value="Gp_dh_N"/>
    <property type="match status" value="1"/>
</dbReference>
<dbReference type="AlphaFoldDB" id="A0A8J6BFF6"/>
<feature type="domain" description="Glyceraldehyde 3-phosphate dehydrogenase NAD(P) binding" evidence="10">
    <location>
        <begin position="6"/>
        <end position="132"/>
    </location>
</feature>
<keyword evidence="12" id="KW-1185">Reference proteome</keyword>